<proteinExistence type="inferred from homology"/>
<feature type="domain" description="SAP" evidence="4">
    <location>
        <begin position="8"/>
        <end position="42"/>
    </location>
</feature>
<evidence type="ECO:0000259" key="4">
    <source>
        <dbReference type="PROSITE" id="PS50800"/>
    </source>
</evidence>
<dbReference type="PROSITE" id="PS50800">
    <property type="entry name" value="SAP"/>
    <property type="match status" value="1"/>
</dbReference>
<comment type="similarity">
    <text evidence="2">Belongs to the SAP domain-containing ribonucleoprotein family.</text>
</comment>
<dbReference type="SMART" id="SM00513">
    <property type="entry name" value="SAP"/>
    <property type="match status" value="1"/>
</dbReference>
<reference evidence="5" key="1">
    <citation type="submission" date="2021-01" db="EMBL/GenBank/DDBJ databases">
        <authorList>
            <person name="Corre E."/>
            <person name="Pelletier E."/>
            <person name="Niang G."/>
            <person name="Scheremetjew M."/>
            <person name="Finn R."/>
            <person name="Kale V."/>
            <person name="Holt S."/>
            <person name="Cochrane G."/>
            <person name="Meng A."/>
            <person name="Brown T."/>
            <person name="Cohen L."/>
        </authorList>
    </citation>
    <scope>NUCLEOTIDE SEQUENCE</scope>
    <source>
        <strain evidence="5">Isolate 1302-5</strain>
    </source>
</reference>
<dbReference type="InterPro" id="IPR036361">
    <property type="entry name" value="SAP_dom_sf"/>
</dbReference>
<keyword evidence="1" id="KW-0597">Phosphoprotein</keyword>
<dbReference type="InterPro" id="IPR003034">
    <property type="entry name" value="SAP_dom"/>
</dbReference>
<dbReference type="InterPro" id="IPR040746">
    <property type="entry name" value="THO1_MOS11_C"/>
</dbReference>
<dbReference type="Gene3D" id="1.10.720.30">
    <property type="entry name" value="SAP domain"/>
    <property type="match status" value="1"/>
</dbReference>
<evidence type="ECO:0000256" key="3">
    <source>
        <dbReference type="SAM" id="MobiDB-lite"/>
    </source>
</evidence>
<dbReference type="GO" id="GO:0005634">
    <property type="term" value="C:nucleus"/>
    <property type="evidence" value="ECO:0007669"/>
    <property type="project" value="TreeGrafter"/>
</dbReference>
<dbReference type="AlphaFoldDB" id="A0A7S4HW13"/>
<evidence type="ECO:0000256" key="1">
    <source>
        <dbReference type="ARBA" id="ARBA00022553"/>
    </source>
</evidence>
<dbReference type="Pfam" id="PF18592">
    <property type="entry name" value="Tho1_MOS11_C"/>
    <property type="match status" value="1"/>
</dbReference>
<dbReference type="GO" id="GO:0016973">
    <property type="term" value="P:poly(A)+ mRNA export from nucleus"/>
    <property type="evidence" value="ECO:0007669"/>
    <property type="project" value="TreeGrafter"/>
</dbReference>
<feature type="compositionally biased region" description="Basic and acidic residues" evidence="3">
    <location>
        <begin position="61"/>
        <end position="70"/>
    </location>
</feature>
<feature type="region of interest" description="Disordered" evidence="3">
    <location>
        <begin position="159"/>
        <end position="241"/>
    </location>
</feature>
<gene>
    <name evidence="5" type="ORF">OAUR00152_LOCUS4536</name>
</gene>
<organism evidence="5">
    <name type="scientific">Odontella aurita</name>
    <dbReference type="NCBI Taxonomy" id="265563"/>
    <lineage>
        <taxon>Eukaryota</taxon>
        <taxon>Sar</taxon>
        <taxon>Stramenopiles</taxon>
        <taxon>Ochrophyta</taxon>
        <taxon>Bacillariophyta</taxon>
        <taxon>Mediophyceae</taxon>
        <taxon>Biddulphiophycidae</taxon>
        <taxon>Eupodiscales</taxon>
        <taxon>Odontellaceae</taxon>
        <taxon>Odontella</taxon>
    </lineage>
</organism>
<dbReference type="PANTHER" id="PTHR46551">
    <property type="entry name" value="SAP DOMAIN-CONTAINING RIBONUCLEOPROTEIN"/>
    <property type="match status" value="1"/>
</dbReference>
<dbReference type="PANTHER" id="PTHR46551:SF1">
    <property type="entry name" value="SAP DOMAIN-CONTAINING RIBONUCLEOPROTEIN"/>
    <property type="match status" value="1"/>
</dbReference>
<dbReference type="SUPFAM" id="SSF68906">
    <property type="entry name" value="SAP domain"/>
    <property type="match status" value="1"/>
</dbReference>
<protein>
    <recommendedName>
        <fullName evidence="4">SAP domain-containing protein</fullName>
    </recommendedName>
</protein>
<name>A0A7S4HW13_9STRA</name>
<dbReference type="EMBL" id="HBKQ01006797">
    <property type="protein sequence ID" value="CAE2211009.1"/>
    <property type="molecule type" value="Transcribed_RNA"/>
</dbReference>
<feature type="compositionally biased region" description="Basic and acidic residues" evidence="3">
    <location>
        <begin position="87"/>
        <end position="122"/>
    </location>
</feature>
<evidence type="ECO:0000313" key="5">
    <source>
        <dbReference type="EMBL" id="CAE2211009.1"/>
    </source>
</evidence>
<feature type="region of interest" description="Disordered" evidence="3">
    <location>
        <begin position="43"/>
        <end position="135"/>
    </location>
</feature>
<dbReference type="Pfam" id="PF02037">
    <property type="entry name" value="SAP"/>
    <property type="match status" value="1"/>
</dbReference>
<sequence length="241" mass="26347">MTESGGDIKKYKVSELREELQKRGLSTDGLKADLVNRLQARLDEEQFGMAEPPAETSPVKAESETSKEQEEAAPAPDRAKAAVGKPTSKENEVPAPEPEERVETVATEEKTLEKDDKDKNDGVVKPAAAEVTLKSTGEMSFAEKKALRAKRFGIVVVEKETGKGGGISTAVKKRGGGGEQERDSPKKKQKQQSGGAAAGDPKLLPKEEIEKRLKRAQKFGTSNQKHIDELKTMLRRHRFKG</sequence>
<accession>A0A7S4HW13</accession>
<dbReference type="InterPro" id="IPR052240">
    <property type="entry name" value="SAP_domain_ribonucleoprotein"/>
</dbReference>
<evidence type="ECO:0000256" key="2">
    <source>
        <dbReference type="ARBA" id="ARBA00046328"/>
    </source>
</evidence>